<name>A0A6S6SPI3_9BACT</name>
<dbReference type="AlphaFoldDB" id="A0A6S6SPI3"/>
<evidence type="ECO:0000256" key="3">
    <source>
        <dbReference type="ARBA" id="ARBA00023136"/>
    </source>
</evidence>
<dbReference type="GO" id="GO:0015627">
    <property type="term" value="C:type II protein secretion system complex"/>
    <property type="evidence" value="ECO:0007669"/>
    <property type="project" value="TreeGrafter"/>
</dbReference>
<organism evidence="6">
    <name type="scientific">uncultured Sulfurovum sp</name>
    <dbReference type="NCBI Taxonomy" id="269237"/>
    <lineage>
        <taxon>Bacteria</taxon>
        <taxon>Pseudomonadati</taxon>
        <taxon>Campylobacterota</taxon>
        <taxon>Epsilonproteobacteria</taxon>
        <taxon>Campylobacterales</taxon>
        <taxon>Sulfurovaceae</taxon>
        <taxon>Sulfurovum</taxon>
        <taxon>environmental samples</taxon>
    </lineage>
</organism>
<keyword evidence="3" id="KW-0472">Membrane</keyword>
<accession>A0A6S6SPI3</accession>
<dbReference type="PANTHER" id="PTHR30332:SF24">
    <property type="entry name" value="SECRETIN GSPD-RELATED"/>
    <property type="match status" value="1"/>
</dbReference>
<dbReference type="GO" id="GO:0016020">
    <property type="term" value="C:membrane"/>
    <property type="evidence" value="ECO:0007669"/>
    <property type="project" value="UniProtKB-SubCell"/>
</dbReference>
<evidence type="ECO:0000256" key="4">
    <source>
        <dbReference type="RuleBase" id="RU004003"/>
    </source>
</evidence>
<dbReference type="PANTHER" id="PTHR30332">
    <property type="entry name" value="PROBABLE GENERAL SECRETION PATHWAY PROTEIN D"/>
    <property type="match status" value="1"/>
</dbReference>
<dbReference type="InterPro" id="IPR004846">
    <property type="entry name" value="T2SS/T3SS_dom"/>
</dbReference>
<dbReference type="Pfam" id="PF00263">
    <property type="entry name" value="Secretin"/>
    <property type="match status" value="1"/>
</dbReference>
<dbReference type="EMBL" id="CACVAS010000047">
    <property type="protein sequence ID" value="CAA6806612.1"/>
    <property type="molecule type" value="Genomic_DNA"/>
</dbReference>
<reference evidence="6" key="1">
    <citation type="submission" date="2020-01" db="EMBL/GenBank/DDBJ databases">
        <authorList>
            <person name="Meier V. D."/>
            <person name="Meier V D."/>
        </authorList>
    </citation>
    <scope>NUCLEOTIDE SEQUENCE</scope>
    <source>
        <strain evidence="6">HLG_WM_MAG_01</strain>
    </source>
</reference>
<evidence type="ECO:0000256" key="1">
    <source>
        <dbReference type="ARBA" id="ARBA00004370"/>
    </source>
</evidence>
<evidence type="ECO:0000259" key="5">
    <source>
        <dbReference type="Pfam" id="PF00263"/>
    </source>
</evidence>
<comment type="subcellular location">
    <subcellularLocation>
        <location evidence="1">Membrane</location>
    </subcellularLocation>
</comment>
<keyword evidence="2" id="KW-0732">Signal</keyword>
<feature type="domain" description="Type II/III secretion system secretin-like" evidence="5">
    <location>
        <begin position="388"/>
        <end position="553"/>
    </location>
</feature>
<dbReference type="PROSITE" id="PS51257">
    <property type="entry name" value="PROKAR_LIPOPROTEIN"/>
    <property type="match status" value="1"/>
</dbReference>
<protein>
    <recommendedName>
        <fullName evidence="5">Type II/III secretion system secretin-like domain-containing protein</fullName>
    </recommendedName>
</protein>
<gene>
    <name evidence="6" type="ORF">HELGO_WM3206</name>
</gene>
<sequence length="558" mass="62072">MNKYILLIGIILAFGGCSSITKDATALTKDKDRLLYQEKSYLATKMNHSLMDQRVSIHPQNKSIYNVVKNIARSKNIHFDTSFRPSNKYKVTLNFNGTLSELFSNIYDQTGVKYAYKDGLITVINKKIVEVYIPVLQCKGKPTVSISLVDVPKDDVFKHFSRRYDYSFSFDYKYEKAKIENSTQTGMPKEIHKVSFLYNGCDTNEALRLFAKNTNLDLTVSNNKKITVSDYKTINVEIPSYYDVSFSSSGTGIGEGNSQGTSLTLQEKFKEEFTSFIKTHLSSEGTAYISNRGYIVVTDRPNYIGEIKELINNEVKYQKSIKLKVSIIRIDVNNEFNSGIDWNVAIEQIGKQFDMRSLTGGMSYADTISGGFSLGGISNNKKQLIRVLEKFGSTKIVKEFRTQARGGVITTFKAVEQIPYVTTSVVQNQGSSEVVTEAKVAEAGMVISIVPTFSGDSINLATDITISSYLGDKQFNVNGGEYILPRIAINKIQMPASVKNGNSVVLTGLKMSENQSEGEGMPLLIQNKNFGSLFGSKAKQGNSSEFLIIITPEKLKGF</sequence>
<dbReference type="InterPro" id="IPR050810">
    <property type="entry name" value="Bact_Secretion_Sys_Channel"/>
</dbReference>
<dbReference type="GO" id="GO:0009306">
    <property type="term" value="P:protein secretion"/>
    <property type="evidence" value="ECO:0007669"/>
    <property type="project" value="InterPro"/>
</dbReference>
<proteinExistence type="inferred from homology"/>
<evidence type="ECO:0000313" key="6">
    <source>
        <dbReference type="EMBL" id="CAA6806612.1"/>
    </source>
</evidence>
<evidence type="ECO:0000256" key="2">
    <source>
        <dbReference type="ARBA" id="ARBA00022729"/>
    </source>
</evidence>
<comment type="similarity">
    <text evidence="4">Belongs to the bacterial secretin family.</text>
</comment>